<accession>A0A1E3QJG2</accession>
<dbReference type="RefSeq" id="XP_018982550.1">
    <property type="nucleotide sequence ID" value="XM_019130065.1"/>
</dbReference>
<keyword evidence="1" id="KW-0732">Signal</keyword>
<reference evidence="3" key="1">
    <citation type="submission" date="2016-05" db="EMBL/GenBank/DDBJ databases">
        <title>Comparative genomics of biotechnologically important yeasts.</title>
        <authorList>
            <consortium name="DOE Joint Genome Institute"/>
            <person name="Riley R."/>
            <person name="Haridas S."/>
            <person name="Wolfe K.H."/>
            <person name="Lopes M.R."/>
            <person name="Hittinger C.T."/>
            <person name="Goker M."/>
            <person name="Salamov A."/>
            <person name="Wisecaver J."/>
            <person name="Long T.M."/>
            <person name="Aerts A.L."/>
            <person name="Barry K."/>
            <person name="Choi C."/>
            <person name="Clum A."/>
            <person name="Coughlan A.Y."/>
            <person name="Deshpande S."/>
            <person name="Douglass A.P."/>
            <person name="Hanson S.J."/>
            <person name="Klenk H.-P."/>
            <person name="Labutti K."/>
            <person name="Lapidus A."/>
            <person name="Lindquist E."/>
            <person name="Lipzen A."/>
            <person name="Meier-Kolthoff J.P."/>
            <person name="Ohm R.A."/>
            <person name="Otillar R.P."/>
            <person name="Pangilinan J."/>
            <person name="Peng Y."/>
            <person name="Rokas A."/>
            <person name="Rosa C.A."/>
            <person name="Scheuner C."/>
            <person name="Sibirny A.A."/>
            <person name="Slot J.C."/>
            <person name="Stielow J.B."/>
            <person name="Sun H."/>
            <person name="Kurtzman C.P."/>
            <person name="Blackwell M."/>
            <person name="Grigoriev I.V."/>
            <person name="Jeffries T.W."/>
        </authorList>
    </citation>
    <scope>NUCLEOTIDE SEQUENCE [LARGE SCALE GENOMIC DNA]</scope>
    <source>
        <strain evidence="3">NRRL Y-12698</strain>
    </source>
</reference>
<keyword evidence="3" id="KW-1185">Reference proteome</keyword>
<feature type="chain" id="PRO_5009134277" description="Secreted protein" evidence="1">
    <location>
        <begin position="35"/>
        <end position="88"/>
    </location>
</feature>
<evidence type="ECO:0008006" key="4">
    <source>
        <dbReference type="Google" id="ProtNLM"/>
    </source>
</evidence>
<evidence type="ECO:0000256" key="1">
    <source>
        <dbReference type="SAM" id="SignalP"/>
    </source>
</evidence>
<feature type="signal peptide" evidence="1">
    <location>
        <begin position="1"/>
        <end position="34"/>
    </location>
</feature>
<sequence>MALRGGRSHLSPVASTTSLLSLLLILGVIPRCYTLGNFCITCDLNFVIGGKYLLQDRTQLAGNFTHKRSKARVRCVYLALELIAFKGI</sequence>
<protein>
    <recommendedName>
        <fullName evidence="4">Secreted protein</fullName>
    </recommendedName>
</protein>
<proteinExistence type="predicted"/>
<gene>
    <name evidence="2" type="ORF">BABINDRAFT_163724</name>
</gene>
<evidence type="ECO:0000313" key="2">
    <source>
        <dbReference type="EMBL" id="ODQ77222.1"/>
    </source>
</evidence>
<name>A0A1E3QJG2_9ASCO</name>
<evidence type="ECO:0000313" key="3">
    <source>
        <dbReference type="Proteomes" id="UP000094336"/>
    </source>
</evidence>
<dbReference type="GeneID" id="30147918"/>
<dbReference type="AlphaFoldDB" id="A0A1E3QJG2"/>
<organism evidence="2 3">
    <name type="scientific">Babjeviella inositovora NRRL Y-12698</name>
    <dbReference type="NCBI Taxonomy" id="984486"/>
    <lineage>
        <taxon>Eukaryota</taxon>
        <taxon>Fungi</taxon>
        <taxon>Dikarya</taxon>
        <taxon>Ascomycota</taxon>
        <taxon>Saccharomycotina</taxon>
        <taxon>Pichiomycetes</taxon>
        <taxon>Serinales incertae sedis</taxon>
        <taxon>Babjeviella</taxon>
    </lineage>
</organism>
<dbReference type="Proteomes" id="UP000094336">
    <property type="component" value="Unassembled WGS sequence"/>
</dbReference>
<dbReference type="EMBL" id="KV454442">
    <property type="protein sequence ID" value="ODQ77222.1"/>
    <property type="molecule type" value="Genomic_DNA"/>
</dbReference>